<gene>
    <name evidence="10" type="ORF">LGLO00237_LOCUS18511</name>
</gene>
<dbReference type="Gene3D" id="3.90.230.10">
    <property type="entry name" value="Creatinase/methionine aminopeptidase superfamily"/>
    <property type="match status" value="1"/>
</dbReference>
<dbReference type="InterPro" id="IPR036005">
    <property type="entry name" value="Creatinase/aminopeptidase-like"/>
</dbReference>
<feature type="binding site" evidence="5">
    <location>
        <position position="286"/>
    </location>
    <ligand>
        <name>a divalent metal cation</name>
        <dbReference type="ChEBI" id="CHEBI:60240"/>
        <label>1</label>
    </ligand>
</feature>
<sequence length="448" mass="49409">MSAIARWPRGGMATCCCVSMLAMVVALLVYRDTQLNPHHALRSSGPLSSSSSSSSSVRTAHLGIIRRSMSLMPRRTFVDRSSPYSQHAEPSLSRRCQAYGQGFGASSTSNSNPKKKNKQKEKKKSAIGRMLRVDDSFGGFRYTGSLKPGQQSPRRRVDDGIAVPEYHKSGTPSNNGIAPWDKIEVKSAEDIKKMRAAGKIAREILDAAGRMVKPGVTTDSIDALVHSMCMERNCYPSPLNYNHFPKSVCTSINEVICHGIPDSTVLKEGDIVNIDVTVFHDGFHGDCSEMFGVGEIDDESKRLIQVTYDAWQEAIAYCKPGARYNQIGGIIEEHVTKHGYSSSPDFVAHGIGRKFHTKPFILHCKNNENLGKMEPGHVFTIEPMICQGTSSFVMWPDNWTAATKDGKRAAQFEHTFLITKDGPSTHASKPMPRHKITIKNSIHNLSSL</sequence>
<comment type="similarity">
    <text evidence="5">Belongs to the peptidase M24A family. Methionine aminopeptidase type 1 subfamily.</text>
</comment>
<keyword evidence="8" id="KW-1133">Transmembrane helix</keyword>
<dbReference type="EC" id="3.4.11.18" evidence="6"/>
<dbReference type="GO" id="GO:0046872">
    <property type="term" value="F:metal ion binding"/>
    <property type="evidence" value="ECO:0007669"/>
    <property type="project" value="UniProtKB-UniRule"/>
</dbReference>
<dbReference type="SUPFAM" id="SSF55920">
    <property type="entry name" value="Creatinase/aminopeptidase"/>
    <property type="match status" value="1"/>
</dbReference>
<dbReference type="PANTHER" id="PTHR43330">
    <property type="entry name" value="METHIONINE AMINOPEPTIDASE"/>
    <property type="match status" value="1"/>
</dbReference>
<dbReference type="Pfam" id="PF00557">
    <property type="entry name" value="Peptidase_M24"/>
    <property type="match status" value="1"/>
</dbReference>
<feature type="compositionally biased region" description="Low complexity" evidence="7">
    <location>
        <begin position="43"/>
        <end position="56"/>
    </location>
</feature>
<dbReference type="GO" id="GO:0070006">
    <property type="term" value="F:metalloaminopeptidase activity"/>
    <property type="evidence" value="ECO:0007669"/>
    <property type="project" value="UniProtKB-UniRule"/>
</dbReference>
<evidence type="ECO:0000313" key="10">
    <source>
        <dbReference type="EMBL" id="CAE0666896.1"/>
    </source>
</evidence>
<dbReference type="AlphaFoldDB" id="A0A7S3YZK3"/>
<evidence type="ECO:0000256" key="6">
    <source>
        <dbReference type="RuleBase" id="RU003653"/>
    </source>
</evidence>
<dbReference type="PANTHER" id="PTHR43330:SF7">
    <property type="entry name" value="METHIONINE AMINOPEPTIDASE 1"/>
    <property type="match status" value="1"/>
</dbReference>
<feature type="region of interest" description="Disordered" evidence="7">
    <location>
        <begin position="100"/>
        <end position="127"/>
    </location>
</feature>
<evidence type="ECO:0000256" key="3">
    <source>
        <dbReference type="ARBA" id="ARBA00022723"/>
    </source>
</evidence>
<feature type="binding site" evidence="5">
    <location>
        <position position="382"/>
    </location>
    <ligand>
        <name>a divalent metal cation</name>
        <dbReference type="ChEBI" id="CHEBI:60240"/>
        <label>2</label>
        <note>catalytic</note>
    </ligand>
</feature>
<dbReference type="CDD" id="cd01086">
    <property type="entry name" value="MetAP1"/>
    <property type="match status" value="1"/>
</dbReference>
<evidence type="ECO:0000256" key="7">
    <source>
        <dbReference type="SAM" id="MobiDB-lite"/>
    </source>
</evidence>
<feature type="compositionally biased region" description="Basic residues" evidence="7">
    <location>
        <begin position="113"/>
        <end position="126"/>
    </location>
</feature>
<dbReference type="InterPro" id="IPR001714">
    <property type="entry name" value="Pept_M24_MAP"/>
</dbReference>
<keyword evidence="4 5" id="KW-0378">Hydrolase</keyword>
<comment type="function">
    <text evidence="6">Cotranslationally removes the N-terminal methionine from nascent proteins. The N-terminal methionine is often cleaved when the second residue in the primary sequence is small and uncharged (Met-Ala-, Cys, Gly, Pro, Ser, Thr, or Val).</text>
</comment>
<feature type="binding site" evidence="5">
    <location>
        <position position="356"/>
    </location>
    <ligand>
        <name>substrate</name>
    </ligand>
</feature>
<evidence type="ECO:0000256" key="4">
    <source>
        <dbReference type="ARBA" id="ARBA00022801"/>
    </source>
</evidence>
<protein>
    <recommendedName>
        <fullName evidence="6">Methionine aminopeptidase</fullName>
        <ecNumber evidence="6">3.4.11.18</ecNumber>
    </recommendedName>
</protein>
<comment type="cofactor">
    <cofactor evidence="5">
        <name>Co(2+)</name>
        <dbReference type="ChEBI" id="CHEBI:48828"/>
    </cofactor>
    <cofactor evidence="5">
        <name>Zn(2+)</name>
        <dbReference type="ChEBI" id="CHEBI:29105"/>
    </cofactor>
    <cofactor evidence="5">
        <name>Mn(2+)</name>
        <dbReference type="ChEBI" id="CHEBI:29035"/>
    </cofactor>
    <cofactor evidence="5">
        <name>Fe(2+)</name>
        <dbReference type="ChEBI" id="CHEBI:29033"/>
    </cofactor>
    <text evidence="5">Binds 2 divalent metal cations per subunit. Has a high-affinity and a low affinity metal-binding site. The true nature of the physiological cofactor is under debate. The enzyme is active with cobalt, zinc, manganese or divalent iron ions. Most likely, methionine aminopeptidases function as mononuclear Fe(2+)-metalloproteases under physiological conditions, and the catalytically relevant metal-binding site has been assigned to the histidine-containing high-affinity site.</text>
</comment>
<feature type="binding site" evidence="5">
    <location>
        <position position="286"/>
    </location>
    <ligand>
        <name>a divalent metal cation</name>
        <dbReference type="ChEBI" id="CHEBI:60240"/>
        <label>2</label>
        <note>catalytic</note>
    </ligand>
</feature>
<feature type="transmembrane region" description="Helical" evidence="8">
    <location>
        <begin position="12"/>
        <end position="30"/>
    </location>
</feature>
<dbReference type="InterPro" id="IPR002467">
    <property type="entry name" value="Pept_M24A_MAP1"/>
</dbReference>
<evidence type="ECO:0000256" key="2">
    <source>
        <dbReference type="ARBA" id="ARBA00022670"/>
    </source>
</evidence>
<keyword evidence="3 5" id="KW-0479">Metal-binding</keyword>
<proteinExistence type="inferred from homology"/>
<organism evidence="10">
    <name type="scientific">Lotharella globosa</name>
    <dbReference type="NCBI Taxonomy" id="91324"/>
    <lineage>
        <taxon>Eukaryota</taxon>
        <taxon>Sar</taxon>
        <taxon>Rhizaria</taxon>
        <taxon>Cercozoa</taxon>
        <taxon>Chlorarachniophyceae</taxon>
        <taxon>Lotharella</taxon>
    </lineage>
</organism>
<feature type="binding site" evidence="5">
    <location>
        <position position="258"/>
    </location>
    <ligand>
        <name>substrate</name>
    </ligand>
</feature>
<keyword evidence="1 5" id="KW-0031">Aminopeptidase</keyword>
<dbReference type="InterPro" id="IPR000994">
    <property type="entry name" value="Pept_M24"/>
</dbReference>
<dbReference type="EMBL" id="HBIV01025793">
    <property type="protein sequence ID" value="CAE0666896.1"/>
    <property type="molecule type" value="Transcribed_RNA"/>
</dbReference>
<reference evidence="10" key="1">
    <citation type="submission" date="2021-01" db="EMBL/GenBank/DDBJ databases">
        <authorList>
            <person name="Corre E."/>
            <person name="Pelletier E."/>
            <person name="Niang G."/>
            <person name="Scheremetjew M."/>
            <person name="Finn R."/>
            <person name="Kale V."/>
            <person name="Holt S."/>
            <person name="Cochrane G."/>
            <person name="Meng A."/>
            <person name="Brown T."/>
            <person name="Cohen L."/>
        </authorList>
    </citation>
    <scope>NUCLEOTIDE SEQUENCE</scope>
    <source>
        <strain evidence="10">CCCM811</strain>
    </source>
</reference>
<evidence type="ECO:0000256" key="5">
    <source>
        <dbReference type="HAMAP-Rule" id="MF_03174"/>
    </source>
</evidence>
<dbReference type="PRINTS" id="PR00599">
    <property type="entry name" value="MAPEPTIDASE"/>
</dbReference>
<dbReference type="GO" id="GO:0004239">
    <property type="term" value="F:initiator methionyl aminopeptidase activity"/>
    <property type="evidence" value="ECO:0007669"/>
    <property type="project" value="UniProtKB-UniRule"/>
</dbReference>
<feature type="region of interest" description="Disordered" evidence="7">
    <location>
        <begin position="39"/>
        <end position="58"/>
    </location>
</feature>
<feature type="binding site" evidence="5">
    <location>
        <position position="349"/>
    </location>
    <ligand>
        <name>a divalent metal cation</name>
        <dbReference type="ChEBI" id="CHEBI:60240"/>
        <label>2</label>
        <note>catalytic</note>
    </ligand>
</feature>
<feature type="binding site" evidence="5">
    <location>
        <position position="413"/>
    </location>
    <ligand>
        <name>a divalent metal cation</name>
        <dbReference type="ChEBI" id="CHEBI:60240"/>
        <label>1</label>
    </ligand>
</feature>
<keyword evidence="8" id="KW-0812">Transmembrane</keyword>
<dbReference type="HAMAP" id="MF_01974">
    <property type="entry name" value="MetAP_1"/>
    <property type="match status" value="1"/>
</dbReference>
<feature type="binding site" evidence="5">
    <location>
        <position position="275"/>
    </location>
    <ligand>
        <name>a divalent metal cation</name>
        <dbReference type="ChEBI" id="CHEBI:60240"/>
        <label>1</label>
    </ligand>
</feature>
<evidence type="ECO:0000256" key="8">
    <source>
        <dbReference type="SAM" id="Phobius"/>
    </source>
</evidence>
<dbReference type="NCBIfam" id="TIGR00500">
    <property type="entry name" value="met_pdase_I"/>
    <property type="match status" value="1"/>
</dbReference>
<accession>A0A7S3YZK3</accession>
<keyword evidence="8" id="KW-0472">Membrane</keyword>
<feature type="binding site" evidence="5">
    <location>
        <position position="413"/>
    </location>
    <ligand>
        <name>a divalent metal cation</name>
        <dbReference type="ChEBI" id="CHEBI:60240"/>
        <label>2</label>
        <note>catalytic</note>
    </ligand>
</feature>
<name>A0A7S3YZK3_9EUKA</name>
<keyword evidence="2 5" id="KW-0645">Protease</keyword>
<dbReference type="GO" id="GO:0006508">
    <property type="term" value="P:proteolysis"/>
    <property type="evidence" value="ECO:0007669"/>
    <property type="project" value="UniProtKB-KW"/>
</dbReference>
<evidence type="ECO:0000256" key="1">
    <source>
        <dbReference type="ARBA" id="ARBA00022438"/>
    </source>
</evidence>
<comment type="catalytic activity">
    <reaction evidence="5 6">
        <text>Release of N-terminal amino acids, preferentially methionine, from peptides and arylamides.</text>
        <dbReference type="EC" id="3.4.11.18"/>
    </reaction>
</comment>
<dbReference type="GO" id="GO:0005829">
    <property type="term" value="C:cytosol"/>
    <property type="evidence" value="ECO:0007669"/>
    <property type="project" value="TreeGrafter"/>
</dbReference>
<evidence type="ECO:0000259" key="9">
    <source>
        <dbReference type="Pfam" id="PF00557"/>
    </source>
</evidence>
<feature type="domain" description="Peptidase M24" evidence="9">
    <location>
        <begin position="192"/>
        <end position="420"/>
    </location>
</feature>